<reference evidence="3 4" key="1">
    <citation type="submission" date="2011-01" db="EMBL/GenBank/DDBJ databases">
        <authorList>
            <person name="Muzny D."/>
            <person name="Qin X."/>
            <person name="Deng J."/>
            <person name="Jiang H."/>
            <person name="Liu Y."/>
            <person name="Qu J."/>
            <person name="Song X.-Z."/>
            <person name="Zhang L."/>
            <person name="Thornton R."/>
            <person name="Coyle M."/>
            <person name="Francisco L."/>
            <person name="Jackson L."/>
            <person name="Javaid M."/>
            <person name="Korchina V."/>
            <person name="Kovar C."/>
            <person name="Mata R."/>
            <person name="Mathew T."/>
            <person name="Ngo R."/>
            <person name="Nguyen L."/>
            <person name="Nguyen N."/>
            <person name="Okwuonu G."/>
            <person name="Ongeri F."/>
            <person name="Pham C."/>
            <person name="Simmons D."/>
            <person name="Wilczek-Boney K."/>
            <person name="Hale W."/>
            <person name="Jakkamsetti A."/>
            <person name="Pham P."/>
            <person name="Ruth R."/>
            <person name="San Lucas F."/>
            <person name="Warren J."/>
            <person name="Zhang J."/>
            <person name="Zhao Z."/>
            <person name="Zhou C."/>
            <person name="Zhu D."/>
            <person name="Lee S."/>
            <person name="Bess C."/>
            <person name="Blankenburg K."/>
            <person name="Forbes L."/>
            <person name="Fu Q."/>
            <person name="Gubbala S."/>
            <person name="Hirani K."/>
            <person name="Jayaseelan J.C."/>
            <person name="Lara F."/>
            <person name="Munidasa M."/>
            <person name="Palculict T."/>
            <person name="Patil S."/>
            <person name="Pu L.-L."/>
            <person name="Saada N."/>
            <person name="Tang L."/>
            <person name="Weissenberger G."/>
            <person name="Zhu Y."/>
            <person name="Hemphill L."/>
            <person name="Shang Y."/>
            <person name="Youmans B."/>
            <person name="Ayvaz T."/>
            <person name="Ross M."/>
            <person name="Santibanez J."/>
            <person name="Aqrawi P."/>
            <person name="Gross S."/>
            <person name="Joshi V."/>
            <person name="Fowler G."/>
            <person name="Nazareth L."/>
            <person name="Reid J."/>
            <person name="Worley K."/>
            <person name="Petrosino J."/>
            <person name="Highlander S."/>
            <person name="Gibbs R."/>
        </authorList>
    </citation>
    <scope>NUCLEOTIDE SEQUENCE [LARGE SCALE GENOMIC DNA]</scope>
    <source>
        <strain evidence="3 4">ATCC 12755</strain>
    </source>
</reference>
<dbReference type="InterPro" id="IPR036812">
    <property type="entry name" value="NAD(P)_OxRdtase_dom_sf"/>
</dbReference>
<protein>
    <recommendedName>
        <fullName evidence="2">NADP-dependent oxidoreductase domain-containing protein</fullName>
    </recommendedName>
</protein>
<comment type="caution">
    <text evidence="3">The sequence shown here is derived from an EMBL/GenBank/DDBJ whole genome shotgun (WGS) entry which is preliminary data.</text>
</comment>
<proteinExistence type="predicted"/>
<name>F0EIX4_ENTCA</name>
<evidence type="ECO:0000313" key="3">
    <source>
        <dbReference type="EMBL" id="EGC70024.1"/>
    </source>
</evidence>
<keyword evidence="1" id="KW-0560">Oxidoreductase</keyword>
<dbReference type="InterPro" id="IPR050791">
    <property type="entry name" value="Aldo-Keto_reductase"/>
</dbReference>
<dbReference type="PANTHER" id="PTHR43625:SF40">
    <property type="entry name" value="ALDO-KETO REDUCTASE YAKC [NADP(+)]"/>
    <property type="match status" value="1"/>
</dbReference>
<dbReference type="InterPro" id="IPR023210">
    <property type="entry name" value="NADP_OxRdtase_dom"/>
</dbReference>
<dbReference type="AlphaFoldDB" id="F0EIX4"/>
<dbReference type="Proteomes" id="UP000004835">
    <property type="component" value="Unassembled WGS sequence"/>
</dbReference>
<evidence type="ECO:0000259" key="2">
    <source>
        <dbReference type="Pfam" id="PF00248"/>
    </source>
</evidence>
<dbReference type="PANTHER" id="PTHR43625">
    <property type="entry name" value="AFLATOXIN B1 ALDEHYDE REDUCTASE"/>
    <property type="match status" value="1"/>
</dbReference>
<dbReference type="GO" id="GO:0016491">
    <property type="term" value="F:oxidoreductase activity"/>
    <property type="evidence" value="ECO:0007669"/>
    <property type="project" value="UniProtKB-KW"/>
</dbReference>
<gene>
    <name evidence="3" type="ORF">HMPREF9087_1412</name>
</gene>
<evidence type="ECO:0000256" key="1">
    <source>
        <dbReference type="ARBA" id="ARBA00023002"/>
    </source>
</evidence>
<dbReference type="HOGENOM" id="CLU_023205_17_2_9"/>
<dbReference type="Pfam" id="PF00248">
    <property type="entry name" value="Aldo_ket_red"/>
    <property type="match status" value="1"/>
</dbReference>
<dbReference type="Gene3D" id="3.20.20.100">
    <property type="entry name" value="NADP-dependent oxidoreductase domain"/>
    <property type="match status" value="1"/>
</dbReference>
<organism evidence="3 4">
    <name type="scientific">Enterococcus casseliflavus ATCC 12755</name>
    <dbReference type="NCBI Taxonomy" id="888066"/>
    <lineage>
        <taxon>Bacteria</taxon>
        <taxon>Bacillati</taxon>
        <taxon>Bacillota</taxon>
        <taxon>Bacilli</taxon>
        <taxon>Lactobacillales</taxon>
        <taxon>Enterococcaceae</taxon>
        <taxon>Enterococcus</taxon>
    </lineage>
</organism>
<dbReference type="GO" id="GO:0005737">
    <property type="term" value="C:cytoplasm"/>
    <property type="evidence" value="ECO:0007669"/>
    <property type="project" value="TreeGrafter"/>
</dbReference>
<feature type="domain" description="NADP-dependent oxidoreductase" evidence="2">
    <location>
        <begin position="4"/>
        <end position="168"/>
    </location>
</feature>
<sequence length="197" mass="22042">MMGRLIKEGMIREWGLSQVSVETLAKAHGITPVGAVQNLYSMVERDCEREIFPYCLENEIAVVPFSPIASGFLSGKVTPDTSFEGDDVRKFVPQLAKENLVANQPILNMLAEVAQAKQATNAQISLAWMLHKYPNAVPIPGSKNRGRILENLAAWDVQLTDTEFQVIENQLNQIPVYGHRGHVESQQQSFGKQWDKH</sequence>
<evidence type="ECO:0000313" key="4">
    <source>
        <dbReference type="Proteomes" id="UP000004835"/>
    </source>
</evidence>
<dbReference type="SUPFAM" id="SSF51430">
    <property type="entry name" value="NAD(P)-linked oxidoreductase"/>
    <property type="match status" value="1"/>
</dbReference>
<accession>F0EIX4</accession>
<dbReference type="EMBL" id="AEWT01000010">
    <property type="protein sequence ID" value="EGC70024.1"/>
    <property type="molecule type" value="Genomic_DNA"/>
</dbReference>